<reference evidence="1 2" key="2">
    <citation type="submission" date="2018-11" db="EMBL/GenBank/DDBJ databases">
        <authorList>
            <consortium name="Pathogen Informatics"/>
        </authorList>
    </citation>
    <scope>NUCLEOTIDE SEQUENCE [LARGE SCALE GENOMIC DNA]</scope>
    <source>
        <strain evidence="1 2">MHpl1</strain>
    </source>
</reference>
<evidence type="ECO:0000313" key="1">
    <source>
        <dbReference type="EMBL" id="VDO36482.1"/>
    </source>
</evidence>
<organism evidence="3">
    <name type="scientific">Haemonchus placei</name>
    <name type="common">Barber's pole worm</name>
    <dbReference type="NCBI Taxonomy" id="6290"/>
    <lineage>
        <taxon>Eukaryota</taxon>
        <taxon>Metazoa</taxon>
        <taxon>Ecdysozoa</taxon>
        <taxon>Nematoda</taxon>
        <taxon>Chromadorea</taxon>
        <taxon>Rhabditida</taxon>
        <taxon>Rhabditina</taxon>
        <taxon>Rhabditomorpha</taxon>
        <taxon>Strongyloidea</taxon>
        <taxon>Trichostrongylidae</taxon>
        <taxon>Haemonchus</taxon>
    </lineage>
</organism>
<dbReference type="AlphaFoldDB" id="A0A0N4WEJ3"/>
<gene>
    <name evidence="1" type="ORF">HPLM_LOCUS9055</name>
</gene>
<evidence type="ECO:0000313" key="2">
    <source>
        <dbReference type="Proteomes" id="UP000268014"/>
    </source>
</evidence>
<dbReference type="Proteomes" id="UP000268014">
    <property type="component" value="Unassembled WGS sequence"/>
</dbReference>
<dbReference type="WBParaSite" id="HPLM_0000906301-mRNA-1">
    <property type="protein sequence ID" value="HPLM_0000906301-mRNA-1"/>
    <property type="gene ID" value="HPLM_0000906301"/>
</dbReference>
<reference evidence="3" key="1">
    <citation type="submission" date="2017-02" db="UniProtKB">
        <authorList>
            <consortium name="WormBaseParasite"/>
        </authorList>
    </citation>
    <scope>IDENTIFICATION</scope>
</reference>
<name>A0A0N4WEJ3_HAEPC</name>
<dbReference type="OrthoDB" id="10575715at2759"/>
<dbReference type="EMBL" id="UZAF01016988">
    <property type="protein sequence ID" value="VDO36482.1"/>
    <property type="molecule type" value="Genomic_DNA"/>
</dbReference>
<keyword evidence="2" id="KW-1185">Reference proteome</keyword>
<evidence type="ECO:0000313" key="3">
    <source>
        <dbReference type="WBParaSite" id="HPLM_0000906301-mRNA-1"/>
    </source>
</evidence>
<accession>A0A0N4WEJ3</accession>
<sequence length="204" mass="22931">MYSNGDGKILRYDIPFALGFLDWSKGCVTYSISSSGTPCCRKADHVTSRGTRSKAFSKSGKARCIGLRFSRCFSRRRRMACRASLMLQPATKPHWLVVSLTISRIRLSTIRSKTFMLYESKRIGRVQVQSSELSFFFQIGIVVLRCQLSGTFFSARSRSKNSVNRPAGFQPFDFHKCAANSSGPLALPDSIFFKVVMVSFTINF</sequence>
<protein>
    <submittedName>
        <fullName evidence="1 3">Uncharacterized protein</fullName>
    </submittedName>
</protein>
<proteinExistence type="predicted"/>